<feature type="compositionally biased region" description="Polar residues" evidence="1">
    <location>
        <begin position="451"/>
        <end position="463"/>
    </location>
</feature>
<sequence>MALIVPILRLFMLFLNIYDSLKILKLPRPSPRNSGQPTVRALSQRKRNMKGCLAVWIVWCCFMTYERTAEGIVSLFVPFYDEIKSLVLVFLILTRARGAEPIYLHVIRPVLKPYTSTIDALSDVARMFGDIVFLLLTYPFHLVSTWWHAAFAHREPVEEEPDRGLYAEVQQALHSVSTQMPMQTGGRRRYSAPIRADVYASSATAGEPNLAPYLRVPAERMPEPRRVSVHEIWHPPRSAYQDEDDDPIPPPPVEVESEEARRAREQMDEWRQYPPFPSAYPPTPMLASSSRLPLPSAHDISSRQFSSIPEGAEPAQQGFGQSLLSPHELPNPGSARDTSDDDNILGIQNGSSSNTGPDDAMDDEDDEDDFNVTLGTPGALTVQDTITAPRTRSRAKLASATPILVPLPTLLSRISSDTSSVSSESSAGSLVGRKRSRELVVPVDDSVSRGRTVNISSHTTTMLESTEDESSVASTSSAASSDAEDADADADTTSASEPTSPLAKKRRVAAPRVQPRRTTRNTSHEPPAPVVPPLTRRQAQRQPKSQAPDASSTRASSRLANSGPAAGTASRQRGATLEEEDRPSVAPRGVRPSRRTAGGGVKRK</sequence>
<feature type="compositionally biased region" description="Pro residues" evidence="1">
    <location>
        <begin position="274"/>
        <end position="284"/>
    </location>
</feature>
<feature type="compositionally biased region" description="Basic and acidic residues" evidence="1">
    <location>
        <begin position="258"/>
        <end position="271"/>
    </location>
</feature>
<keyword evidence="3" id="KW-1185">Reference proteome</keyword>
<name>A0AAD7ND50_9AGAR</name>
<gene>
    <name evidence="2" type="ORF">B0H16DRAFT_1458373</name>
</gene>
<evidence type="ECO:0000313" key="3">
    <source>
        <dbReference type="Proteomes" id="UP001215598"/>
    </source>
</evidence>
<feature type="region of interest" description="Disordered" evidence="1">
    <location>
        <begin position="237"/>
        <end position="377"/>
    </location>
</feature>
<dbReference type="AlphaFoldDB" id="A0AAD7ND50"/>
<evidence type="ECO:0000313" key="2">
    <source>
        <dbReference type="EMBL" id="KAJ7755836.1"/>
    </source>
</evidence>
<accession>A0AAD7ND50</accession>
<comment type="caution">
    <text evidence="2">The sequence shown here is derived from an EMBL/GenBank/DDBJ whole genome shotgun (WGS) entry which is preliminary data.</text>
</comment>
<dbReference type="Proteomes" id="UP001215598">
    <property type="component" value="Unassembled WGS sequence"/>
</dbReference>
<feature type="compositionally biased region" description="Basic residues" evidence="1">
    <location>
        <begin position="503"/>
        <end position="519"/>
    </location>
</feature>
<feature type="compositionally biased region" description="Low complexity" evidence="1">
    <location>
        <begin position="471"/>
        <end position="481"/>
    </location>
</feature>
<feature type="compositionally biased region" description="Acidic residues" evidence="1">
    <location>
        <begin position="359"/>
        <end position="370"/>
    </location>
</feature>
<dbReference type="Pfam" id="PF03134">
    <property type="entry name" value="TB2_DP1_HVA22"/>
    <property type="match status" value="1"/>
</dbReference>
<dbReference type="EMBL" id="JARKIB010000048">
    <property type="protein sequence ID" value="KAJ7755836.1"/>
    <property type="molecule type" value="Genomic_DNA"/>
</dbReference>
<feature type="compositionally biased region" description="Low complexity" evidence="1">
    <location>
        <begin position="286"/>
        <end position="297"/>
    </location>
</feature>
<evidence type="ECO:0000256" key="1">
    <source>
        <dbReference type="SAM" id="MobiDB-lite"/>
    </source>
</evidence>
<protein>
    <recommendedName>
        <fullName evidence="4">Protein YOP1</fullName>
    </recommendedName>
</protein>
<feature type="compositionally biased region" description="Polar residues" evidence="1">
    <location>
        <begin position="346"/>
        <end position="356"/>
    </location>
</feature>
<proteinExistence type="predicted"/>
<feature type="region of interest" description="Disordered" evidence="1">
    <location>
        <begin position="451"/>
        <end position="604"/>
    </location>
</feature>
<organism evidence="2 3">
    <name type="scientific">Mycena metata</name>
    <dbReference type="NCBI Taxonomy" id="1033252"/>
    <lineage>
        <taxon>Eukaryota</taxon>
        <taxon>Fungi</taxon>
        <taxon>Dikarya</taxon>
        <taxon>Basidiomycota</taxon>
        <taxon>Agaricomycotina</taxon>
        <taxon>Agaricomycetes</taxon>
        <taxon>Agaricomycetidae</taxon>
        <taxon>Agaricales</taxon>
        <taxon>Marasmiineae</taxon>
        <taxon>Mycenaceae</taxon>
        <taxon>Mycena</taxon>
    </lineage>
</organism>
<feature type="compositionally biased region" description="Polar residues" evidence="1">
    <location>
        <begin position="540"/>
        <end position="560"/>
    </location>
</feature>
<reference evidence="2" key="1">
    <citation type="submission" date="2023-03" db="EMBL/GenBank/DDBJ databases">
        <title>Massive genome expansion in bonnet fungi (Mycena s.s.) driven by repeated elements and novel gene families across ecological guilds.</title>
        <authorList>
            <consortium name="Lawrence Berkeley National Laboratory"/>
            <person name="Harder C.B."/>
            <person name="Miyauchi S."/>
            <person name="Viragh M."/>
            <person name="Kuo A."/>
            <person name="Thoen E."/>
            <person name="Andreopoulos B."/>
            <person name="Lu D."/>
            <person name="Skrede I."/>
            <person name="Drula E."/>
            <person name="Henrissat B."/>
            <person name="Morin E."/>
            <person name="Kohler A."/>
            <person name="Barry K."/>
            <person name="LaButti K."/>
            <person name="Morin E."/>
            <person name="Salamov A."/>
            <person name="Lipzen A."/>
            <person name="Mereny Z."/>
            <person name="Hegedus B."/>
            <person name="Baldrian P."/>
            <person name="Stursova M."/>
            <person name="Weitz H."/>
            <person name="Taylor A."/>
            <person name="Grigoriev I.V."/>
            <person name="Nagy L.G."/>
            <person name="Martin F."/>
            <person name="Kauserud H."/>
        </authorList>
    </citation>
    <scope>NUCLEOTIDE SEQUENCE</scope>
    <source>
        <strain evidence="2">CBHHK182m</strain>
    </source>
</reference>
<feature type="compositionally biased region" description="Low complexity" evidence="1">
    <location>
        <begin position="491"/>
        <end position="500"/>
    </location>
</feature>
<evidence type="ECO:0008006" key="4">
    <source>
        <dbReference type="Google" id="ProtNLM"/>
    </source>
</evidence>
<dbReference type="InterPro" id="IPR004345">
    <property type="entry name" value="TB2_DP1_HVA22"/>
</dbReference>